<accession>A0ABT0LZ44</accession>
<keyword evidence="4" id="KW-1185">Reference proteome</keyword>
<dbReference type="EMBL" id="JALZWP010000003">
    <property type="protein sequence ID" value="MCL1627875.1"/>
    <property type="molecule type" value="Genomic_DNA"/>
</dbReference>
<name>A0ABT0LZ44_9RHOB</name>
<evidence type="ECO:0000313" key="3">
    <source>
        <dbReference type="EMBL" id="MCL1627875.1"/>
    </source>
</evidence>
<keyword evidence="3" id="KW-0131">Cell cycle</keyword>
<evidence type="ECO:0000256" key="1">
    <source>
        <dbReference type="ARBA" id="ARBA00022741"/>
    </source>
</evidence>
<dbReference type="InterPro" id="IPR005654">
    <property type="entry name" value="ATPase_AFG1-like"/>
</dbReference>
<dbReference type="Proteomes" id="UP001202550">
    <property type="component" value="Unassembled WGS sequence"/>
</dbReference>
<dbReference type="Pfam" id="PF03969">
    <property type="entry name" value="AFG1_ATPase"/>
    <property type="match status" value="1"/>
</dbReference>
<evidence type="ECO:0000313" key="4">
    <source>
        <dbReference type="Proteomes" id="UP001202550"/>
    </source>
</evidence>
<dbReference type="InterPro" id="IPR027417">
    <property type="entry name" value="P-loop_NTPase"/>
</dbReference>
<dbReference type="Gene3D" id="3.40.50.300">
    <property type="entry name" value="P-loop containing nucleotide triphosphate hydrolases"/>
    <property type="match status" value="1"/>
</dbReference>
<dbReference type="PANTHER" id="PTHR12169">
    <property type="entry name" value="ATPASE N2B"/>
    <property type="match status" value="1"/>
</dbReference>
<gene>
    <name evidence="3" type="primary">zapE</name>
    <name evidence="3" type="ORF">M3N55_03960</name>
</gene>
<dbReference type="NCBIfam" id="NF040713">
    <property type="entry name" value="ZapE"/>
    <property type="match status" value="1"/>
</dbReference>
<dbReference type="RefSeq" id="WP_249056616.1">
    <property type="nucleotide sequence ID" value="NZ_JALZWP010000003.1"/>
</dbReference>
<reference evidence="3 4" key="1">
    <citation type="submission" date="2022-05" db="EMBL/GenBank/DDBJ databases">
        <title>Seasonal and diel survey of microbial diversity of the Tyrrhenian coast.</title>
        <authorList>
            <person name="Gattoni G."/>
            <person name="Corral P."/>
        </authorList>
    </citation>
    <scope>NUCLEOTIDE SEQUENCE [LARGE SCALE GENOMIC DNA]</scope>
    <source>
        <strain evidence="3 4">V10</strain>
    </source>
</reference>
<dbReference type="PANTHER" id="PTHR12169:SF6">
    <property type="entry name" value="AFG1-LIKE ATPASE"/>
    <property type="match status" value="1"/>
</dbReference>
<dbReference type="SUPFAM" id="SSF52540">
    <property type="entry name" value="P-loop containing nucleoside triphosphate hydrolases"/>
    <property type="match status" value="1"/>
</dbReference>
<keyword evidence="1" id="KW-0547">Nucleotide-binding</keyword>
<sequence length="367" mass="40799">MGPLQKYRDLVAAGSIAHDPAQVHVVEKLQALSERLQTPGHGMAKRVARALLRPERGRVGAETRMQGIYLYGAAGRGKSMLMDLFFDTAPVTAKRRVHFHAFMQEIHSGISSQREQGATDPVRHVADAVADTASLLCFDEMQITDITDGMLVGQLLKRLFERGVVVVATSNRHPDELYDGGWNRQAFLPFIEVIKSHMQMLELRHPVDYRRVLAQAEHAYHVPANNKASAAMDALWLRLLDGEPETALTISAHGRSLSLSRSAGRMLRADFKELCVQALGSAEYLALAKALDFLILENVPVLSPARYNEASRFITLIDALYEARVKLIMTADAEPDALYVEGEGSFEFGRTASRLEEMRSTGWWQSS</sequence>
<organism evidence="3 4">
    <name type="scientific">Roseinatronobacter domitianus</name>
    <dbReference type="NCBI Taxonomy" id="2940293"/>
    <lineage>
        <taxon>Bacteria</taxon>
        <taxon>Pseudomonadati</taxon>
        <taxon>Pseudomonadota</taxon>
        <taxon>Alphaproteobacteria</taxon>
        <taxon>Rhodobacterales</taxon>
        <taxon>Paracoccaceae</taxon>
        <taxon>Roseinatronobacter</taxon>
    </lineage>
</organism>
<dbReference type="GO" id="GO:0051301">
    <property type="term" value="P:cell division"/>
    <property type="evidence" value="ECO:0007669"/>
    <property type="project" value="UniProtKB-KW"/>
</dbReference>
<keyword evidence="3" id="KW-0132">Cell division</keyword>
<proteinExistence type="predicted"/>
<keyword evidence="2" id="KW-0067">ATP-binding</keyword>
<comment type="caution">
    <text evidence="3">The sequence shown here is derived from an EMBL/GenBank/DDBJ whole genome shotgun (WGS) entry which is preliminary data.</text>
</comment>
<protein>
    <submittedName>
        <fullName evidence="3">Cell division protein ZapE</fullName>
    </submittedName>
</protein>
<evidence type="ECO:0000256" key="2">
    <source>
        <dbReference type="ARBA" id="ARBA00022840"/>
    </source>
</evidence>